<sequence length="214" mass="22912">MAYRAHPFVRMVVASSQTAHVLAWNGALGATPRVAASARLGVHGGPVDEPVDDTQARCPRRAPGWMRRRAADSCTGVVRSGDGVEETVSEVWWACATARARKTELCGRRAGRCAAGSRRTRGACGAIGSCRRLLEPPRGEGSRCRCRATSTADTVYQATFDDVPHCGGVAEWKMGNFLLKCGRRDGGNTPDTALAVRRALGAILRSPKNPIRVK</sequence>
<keyword evidence="2" id="KW-1185">Reference proteome</keyword>
<organism evidence="1 2">
    <name type="scientific">Mycena metata</name>
    <dbReference type="NCBI Taxonomy" id="1033252"/>
    <lineage>
        <taxon>Eukaryota</taxon>
        <taxon>Fungi</taxon>
        <taxon>Dikarya</taxon>
        <taxon>Basidiomycota</taxon>
        <taxon>Agaricomycotina</taxon>
        <taxon>Agaricomycetes</taxon>
        <taxon>Agaricomycetidae</taxon>
        <taxon>Agaricales</taxon>
        <taxon>Marasmiineae</taxon>
        <taxon>Mycenaceae</taxon>
        <taxon>Mycena</taxon>
    </lineage>
</organism>
<comment type="caution">
    <text evidence="1">The sequence shown here is derived from an EMBL/GenBank/DDBJ whole genome shotgun (WGS) entry which is preliminary data.</text>
</comment>
<dbReference type="EMBL" id="JARKIB010000221">
    <property type="protein sequence ID" value="KAJ7722319.1"/>
    <property type="molecule type" value="Genomic_DNA"/>
</dbReference>
<accession>A0AAD7MM21</accession>
<dbReference type="AlphaFoldDB" id="A0AAD7MM21"/>
<evidence type="ECO:0000313" key="1">
    <source>
        <dbReference type="EMBL" id="KAJ7722319.1"/>
    </source>
</evidence>
<protein>
    <submittedName>
        <fullName evidence="1">Uncharacterized protein</fullName>
    </submittedName>
</protein>
<gene>
    <name evidence="1" type="ORF">B0H16DRAFT_1699332</name>
</gene>
<evidence type="ECO:0000313" key="2">
    <source>
        <dbReference type="Proteomes" id="UP001215598"/>
    </source>
</evidence>
<proteinExistence type="predicted"/>
<name>A0AAD7MM21_9AGAR</name>
<reference evidence="1" key="1">
    <citation type="submission" date="2023-03" db="EMBL/GenBank/DDBJ databases">
        <title>Massive genome expansion in bonnet fungi (Mycena s.s.) driven by repeated elements and novel gene families across ecological guilds.</title>
        <authorList>
            <consortium name="Lawrence Berkeley National Laboratory"/>
            <person name="Harder C.B."/>
            <person name="Miyauchi S."/>
            <person name="Viragh M."/>
            <person name="Kuo A."/>
            <person name="Thoen E."/>
            <person name="Andreopoulos B."/>
            <person name="Lu D."/>
            <person name="Skrede I."/>
            <person name="Drula E."/>
            <person name="Henrissat B."/>
            <person name="Morin E."/>
            <person name="Kohler A."/>
            <person name="Barry K."/>
            <person name="LaButti K."/>
            <person name="Morin E."/>
            <person name="Salamov A."/>
            <person name="Lipzen A."/>
            <person name="Mereny Z."/>
            <person name="Hegedus B."/>
            <person name="Baldrian P."/>
            <person name="Stursova M."/>
            <person name="Weitz H."/>
            <person name="Taylor A."/>
            <person name="Grigoriev I.V."/>
            <person name="Nagy L.G."/>
            <person name="Martin F."/>
            <person name="Kauserud H."/>
        </authorList>
    </citation>
    <scope>NUCLEOTIDE SEQUENCE</scope>
    <source>
        <strain evidence="1">CBHHK182m</strain>
    </source>
</reference>
<dbReference type="Proteomes" id="UP001215598">
    <property type="component" value="Unassembled WGS sequence"/>
</dbReference>